<organism evidence="2 3">
    <name type="scientific">Diaphorina citri</name>
    <name type="common">Asian citrus psyllid</name>
    <dbReference type="NCBI Taxonomy" id="121845"/>
    <lineage>
        <taxon>Eukaryota</taxon>
        <taxon>Metazoa</taxon>
        <taxon>Ecdysozoa</taxon>
        <taxon>Arthropoda</taxon>
        <taxon>Hexapoda</taxon>
        <taxon>Insecta</taxon>
        <taxon>Pterygota</taxon>
        <taxon>Neoptera</taxon>
        <taxon>Paraneoptera</taxon>
        <taxon>Hemiptera</taxon>
        <taxon>Sternorrhyncha</taxon>
        <taxon>Psylloidea</taxon>
        <taxon>Psyllidae</taxon>
        <taxon>Diaphorininae</taxon>
        <taxon>Diaphorina</taxon>
    </lineage>
</organism>
<feature type="compositionally biased region" description="Polar residues" evidence="1">
    <location>
        <begin position="83"/>
        <end position="104"/>
    </location>
</feature>
<name>A0A3Q0IZC3_DIACI</name>
<dbReference type="Proteomes" id="UP000079169">
    <property type="component" value="Unplaced"/>
</dbReference>
<sequence length="175" mass="19987">MDHRNLDYLRNLISILETELRERENFSGDLHSEVIALRREVKRRDEEIARLETEVHKLKSVLQQTQQMEPRDPLSSLGKVGQLLNSKKQGVSGESSTNGQTANDIQIQRYDKDFRECACPTRPPHLTPTKNPKTLYTPATSEPRQLLQEQDALQLPRDISKSTMEPSQSGLPSEI</sequence>
<proteinExistence type="predicted"/>
<accession>A0A3Q0IZC3</accession>
<evidence type="ECO:0000313" key="3">
    <source>
        <dbReference type="RefSeq" id="XP_026681607.1"/>
    </source>
</evidence>
<feature type="region of interest" description="Disordered" evidence="1">
    <location>
        <begin position="119"/>
        <end position="175"/>
    </location>
</feature>
<dbReference type="PaxDb" id="121845-A0A3Q0IZC3"/>
<feature type="region of interest" description="Disordered" evidence="1">
    <location>
        <begin position="62"/>
        <end position="104"/>
    </location>
</feature>
<dbReference type="RefSeq" id="XP_026681607.1">
    <property type="nucleotide sequence ID" value="XM_026825806.1"/>
</dbReference>
<evidence type="ECO:0000256" key="1">
    <source>
        <dbReference type="SAM" id="MobiDB-lite"/>
    </source>
</evidence>
<dbReference type="STRING" id="121845.A0A3Q0IZC3"/>
<keyword evidence="2" id="KW-1185">Reference proteome</keyword>
<feature type="compositionally biased region" description="Polar residues" evidence="1">
    <location>
        <begin position="161"/>
        <end position="175"/>
    </location>
</feature>
<dbReference type="GeneID" id="103512310"/>
<protein>
    <submittedName>
        <fullName evidence="3">Uncharacterized protein LOC103512310</fullName>
    </submittedName>
</protein>
<feature type="compositionally biased region" description="Polar residues" evidence="1">
    <location>
        <begin position="128"/>
        <end position="143"/>
    </location>
</feature>
<evidence type="ECO:0000313" key="2">
    <source>
        <dbReference type="Proteomes" id="UP000079169"/>
    </source>
</evidence>
<dbReference type="KEGG" id="dci:103512310"/>
<dbReference type="AlphaFoldDB" id="A0A3Q0IZC3"/>
<gene>
    <name evidence="3" type="primary">LOC103512310</name>
</gene>
<reference evidence="3" key="1">
    <citation type="submission" date="2025-08" db="UniProtKB">
        <authorList>
            <consortium name="RefSeq"/>
        </authorList>
    </citation>
    <scope>IDENTIFICATION</scope>
</reference>